<dbReference type="EMBL" id="BPWL01000005">
    <property type="protein sequence ID" value="GJJ10586.1"/>
    <property type="molecule type" value="Genomic_DNA"/>
</dbReference>
<keyword evidence="2" id="KW-1185">Reference proteome</keyword>
<organism evidence="1 2">
    <name type="scientific">Clathrus columnatus</name>
    <dbReference type="NCBI Taxonomy" id="1419009"/>
    <lineage>
        <taxon>Eukaryota</taxon>
        <taxon>Fungi</taxon>
        <taxon>Dikarya</taxon>
        <taxon>Basidiomycota</taxon>
        <taxon>Agaricomycotina</taxon>
        <taxon>Agaricomycetes</taxon>
        <taxon>Phallomycetidae</taxon>
        <taxon>Phallales</taxon>
        <taxon>Clathraceae</taxon>
        <taxon>Clathrus</taxon>
    </lineage>
</organism>
<accession>A0AAV5AC38</accession>
<evidence type="ECO:0000313" key="2">
    <source>
        <dbReference type="Proteomes" id="UP001050691"/>
    </source>
</evidence>
<dbReference type="Proteomes" id="UP001050691">
    <property type="component" value="Unassembled WGS sequence"/>
</dbReference>
<name>A0AAV5AC38_9AGAM</name>
<protein>
    <recommendedName>
        <fullName evidence="3">Profilin</fullName>
    </recommendedName>
</protein>
<gene>
    <name evidence="1" type="ORF">Clacol_004813</name>
</gene>
<comment type="caution">
    <text evidence="1">The sequence shown here is derived from an EMBL/GenBank/DDBJ whole genome shotgun (WGS) entry which is preliminary data.</text>
</comment>
<dbReference type="AlphaFoldDB" id="A0AAV5AC38"/>
<evidence type="ECO:0008006" key="3">
    <source>
        <dbReference type="Google" id="ProtNLM"/>
    </source>
</evidence>
<proteinExistence type="predicted"/>
<sequence>MYDVNQPQSNWTKEELAGFNIEIREVTEQGFFGRGWPSEISFDANGTNHLDDGSILAVIGRLDYLMRHYVDEEQCLDNMASDLHLILGSETDGTITRTREKLWLSMSRELVAIKTDACILDANSKVLLIVQNGTLSRETPSDPEAHLIAASIAAFQLNNRKRQNAIFQEVLTVETIPGIIMVGGTPTFYKTLVSNTLDMAVQVGELPSRKTVVYKYCPIKPVYPAMLRKEEKEKVSLAFRAFMPFVLRTTTQGVDPKDCTVEANLRNK</sequence>
<evidence type="ECO:0000313" key="1">
    <source>
        <dbReference type="EMBL" id="GJJ10586.1"/>
    </source>
</evidence>
<reference evidence="1" key="1">
    <citation type="submission" date="2021-10" db="EMBL/GenBank/DDBJ databases">
        <title>De novo Genome Assembly of Clathrus columnatus (Basidiomycota, Fungi) Using Illumina and Nanopore Sequence Data.</title>
        <authorList>
            <person name="Ogiso-Tanaka E."/>
            <person name="Itagaki H."/>
            <person name="Hosoya T."/>
            <person name="Hosaka K."/>
        </authorList>
    </citation>
    <scope>NUCLEOTIDE SEQUENCE</scope>
    <source>
        <strain evidence="1">MO-923</strain>
    </source>
</reference>